<dbReference type="EMBL" id="CAADRP010001224">
    <property type="protein sequence ID" value="VFU36991.1"/>
    <property type="molecule type" value="Genomic_DNA"/>
</dbReference>
<sequence length="175" mass="20225">MKQQQSEDHCESHHVSPSTTAPPSSSYAADEISTESCLCQAQRSSMPLLLLLIYNIPHEVKLTQTSSREKKKSFKSSNPTIKPIFKEIRAHKLRIVAIVSRFYEIKPKVARRKRSKVNWSSGHQRTVVVAPPERRRLRRRRSQLCFILYVVKAQMNCKILAEKREVAEAAEKNWL</sequence>
<gene>
    <name evidence="2" type="ORF">SVIM_LOCUS191834</name>
</gene>
<feature type="compositionally biased region" description="Basic and acidic residues" evidence="1">
    <location>
        <begin position="1"/>
        <end position="14"/>
    </location>
</feature>
<dbReference type="AlphaFoldDB" id="A0A6N2LI26"/>
<protein>
    <submittedName>
        <fullName evidence="2">Uncharacterized protein</fullName>
    </submittedName>
</protein>
<name>A0A6N2LI26_SALVM</name>
<evidence type="ECO:0000313" key="2">
    <source>
        <dbReference type="EMBL" id="VFU36991.1"/>
    </source>
</evidence>
<accession>A0A6N2LI26</accession>
<evidence type="ECO:0000256" key="1">
    <source>
        <dbReference type="SAM" id="MobiDB-lite"/>
    </source>
</evidence>
<reference evidence="2" key="1">
    <citation type="submission" date="2019-03" db="EMBL/GenBank/DDBJ databases">
        <authorList>
            <person name="Mank J."/>
            <person name="Almeida P."/>
        </authorList>
    </citation>
    <scope>NUCLEOTIDE SEQUENCE</scope>
    <source>
        <strain evidence="2">78183</strain>
    </source>
</reference>
<organism evidence="2">
    <name type="scientific">Salix viminalis</name>
    <name type="common">Common osier</name>
    <name type="synonym">Basket willow</name>
    <dbReference type="NCBI Taxonomy" id="40686"/>
    <lineage>
        <taxon>Eukaryota</taxon>
        <taxon>Viridiplantae</taxon>
        <taxon>Streptophyta</taxon>
        <taxon>Embryophyta</taxon>
        <taxon>Tracheophyta</taxon>
        <taxon>Spermatophyta</taxon>
        <taxon>Magnoliopsida</taxon>
        <taxon>eudicotyledons</taxon>
        <taxon>Gunneridae</taxon>
        <taxon>Pentapetalae</taxon>
        <taxon>rosids</taxon>
        <taxon>fabids</taxon>
        <taxon>Malpighiales</taxon>
        <taxon>Salicaceae</taxon>
        <taxon>Saliceae</taxon>
        <taxon>Salix</taxon>
    </lineage>
</organism>
<feature type="compositionally biased region" description="Low complexity" evidence="1">
    <location>
        <begin position="16"/>
        <end position="27"/>
    </location>
</feature>
<feature type="region of interest" description="Disordered" evidence="1">
    <location>
        <begin position="1"/>
        <end position="27"/>
    </location>
</feature>
<proteinExistence type="predicted"/>